<keyword evidence="1" id="KW-0812">Transmembrane</keyword>
<name>A0ABT0SBF9_9SPHN</name>
<feature type="transmembrane region" description="Helical" evidence="1">
    <location>
        <begin position="328"/>
        <end position="345"/>
    </location>
</feature>
<dbReference type="EMBL" id="JAMGBB010000001">
    <property type="protein sequence ID" value="MCL6741396.1"/>
    <property type="molecule type" value="Genomic_DNA"/>
</dbReference>
<protein>
    <recommendedName>
        <fullName evidence="4">Glycosyltransferase RgtA/B/C/D-like domain-containing protein</fullName>
    </recommendedName>
</protein>
<feature type="transmembrane region" description="Helical" evidence="1">
    <location>
        <begin position="112"/>
        <end position="130"/>
    </location>
</feature>
<evidence type="ECO:0008006" key="4">
    <source>
        <dbReference type="Google" id="ProtNLM"/>
    </source>
</evidence>
<feature type="transmembrane region" description="Helical" evidence="1">
    <location>
        <begin position="237"/>
        <end position="254"/>
    </location>
</feature>
<gene>
    <name evidence="2" type="ORF">LZ518_09665</name>
</gene>
<keyword evidence="1" id="KW-1133">Transmembrane helix</keyword>
<reference evidence="2" key="1">
    <citation type="submission" date="2022-05" db="EMBL/GenBank/DDBJ databases">
        <authorList>
            <person name="Jo J.-H."/>
            <person name="Im W.-T."/>
        </authorList>
    </citation>
    <scope>NUCLEOTIDE SEQUENCE</scope>
    <source>
        <strain evidence="2">RB56-2</strain>
    </source>
</reference>
<evidence type="ECO:0000313" key="2">
    <source>
        <dbReference type="EMBL" id="MCL6741396.1"/>
    </source>
</evidence>
<keyword evidence="1" id="KW-0472">Membrane</keyword>
<dbReference type="RefSeq" id="WP_249915781.1">
    <property type="nucleotide sequence ID" value="NZ_JAMGBB010000001.1"/>
</dbReference>
<evidence type="ECO:0000313" key="3">
    <source>
        <dbReference type="Proteomes" id="UP001165383"/>
    </source>
</evidence>
<sequence length="536" mass="59790">MGIQDVHHAVREDLADLASAAPTFEGHQAAAGQPKLRQLTFSILAVLAAIAILLQLKTYPNHDVAWVLWGTREMLMGAKWGVNIIEPNPPLAWYLSIPTTIIAMWSGLPLDWIFRIAVVAAGALSVEYFCRLLPGEPTRVRYAMLCATAATSLLILPGKEFGQREHLVAIGILPYLALCGQRICAKCETGAAKAAAIGVYAAFGLALKPYFLVAPLCLELAIQIARKRKISLIRPENLAICGVGLIYAAELFLFEQDYLQQVVPLASSIYWSFDRPLAEVWDNVQPQILSVLPFVLIVFVKRDRIGIVFLAALVGFIASYFVQHKGYQYHLFPFSVVALLLLAHLASELRGLVRIPILIALIAYLGICALPTVRWWKDNRPGGPSALEVDRMRNSIAEHALNGRFLVVSLHPYPTFPVAIYTGAHHVSRTNSHWFLGATAQLRAGLAIRPDAAMIEKHAREFMLHDLSQMPDLVLIDTDAARHTMGPRDFDYLAFFKEDPAFQEAWRQYREIEPIGKFRQFVRIDTRVRTKEAQVS</sequence>
<evidence type="ECO:0000256" key="1">
    <source>
        <dbReference type="SAM" id="Phobius"/>
    </source>
</evidence>
<proteinExistence type="predicted"/>
<comment type="caution">
    <text evidence="2">The sequence shown here is derived from an EMBL/GenBank/DDBJ whole genome shotgun (WGS) entry which is preliminary data.</text>
</comment>
<keyword evidence="3" id="KW-1185">Reference proteome</keyword>
<feature type="transmembrane region" description="Helical" evidence="1">
    <location>
        <begin position="305"/>
        <end position="322"/>
    </location>
</feature>
<dbReference type="Proteomes" id="UP001165383">
    <property type="component" value="Unassembled WGS sequence"/>
</dbReference>
<feature type="transmembrane region" description="Helical" evidence="1">
    <location>
        <begin position="39"/>
        <end position="56"/>
    </location>
</feature>
<feature type="transmembrane region" description="Helical" evidence="1">
    <location>
        <begin position="284"/>
        <end position="300"/>
    </location>
</feature>
<feature type="transmembrane region" description="Helical" evidence="1">
    <location>
        <begin position="357"/>
        <end position="376"/>
    </location>
</feature>
<organism evidence="2 3">
    <name type="scientific">Sphingomonas brevis</name>
    <dbReference type="NCBI Taxonomy" id="2908206"/>
    <lineage>
        <taxon>Bacteria</taxon>
        <taxon>Pseudomonadati</taxon>
        <taxon>Pseudomonadota</taxon>
        <taxon>Alphaproteobacteria</taxon>
        <taxon>Sphingomonadales</taxon>
        <taxon>Sphingomonadaceae</taxon>
        <taxon>Sphingomonas</taxon>
    </lineage>
</organism>
<accession>A0ABT0SBF9</accession>